<dbReference type="AlphaFoldDB" id="A0A8S2TQM0"/>
<gene>
    <name evidence="2" type="ORF">BYL167_LOCUS27514</name>
</gene>
<comment type="caution">
    <text evidence="2">The sequence shown here is derived from an EMBL/GenBank/DDBJ whole genome shotgun (WGS) entry which is preliminary data.</text>
</comment>
<organism evidence="2 3">
    <name type="scientific">Rotaria magnacalcarata</name>
    <dbReference type="NCBI Taxonomy" id="392030"/>
    <lineage>
        <taxon>Eukaryota</taxon>
        <taxon>Metazoa</taxon>
        <taxon>Spiralia</taxon>
        <taxon>Gnathifera</taxon>
        <taxon>Rotifera</taxon>
        <taxon>Eurotatoria</taxon>
        <taxon>Bdelloidea</taxon>
        <taxon>Philodinida</taxon>
        <taxon>Philodinidae</taxon>
        <taxon>Rotaria</taxon>
    </lineage>
</organism>
<name>A0A8S2TQM0_9BILA</name>
<reference evidence="2" key="1">
    <citation type="submission" date="2021-02" db="EMBL/GenBank/DDBJ databases">
        <authorList>
            <person name="Nowell W R."/>
        </authorList>
    </citation>
    <scope>NUCLEOTIDE SEQUENCE</scope>
</reference>
<sequence length="66" mass="7185">LTKTSPLLVVSSDDRIRFELGAASFFVTCDASAFRFVPLLSSASFATAAVRAFTSLARKRRKSTKI</sequence>
<proteinExistence type="predicted"/>
<evidence type="ECO:0000256" key="1">
    <source>
        <dbReference type="SAM" id="Phobius"/>
    </source>
</evidence>
<protein>
    <submittedName>
        <fullName evidence="2">Uncharacterized protein</fullName>
    </submittedName>
</protein>
<evidence type="ECO:0000313" key="3">
    <source>
        <dbReference type="Proteomes" id="UP000681967"/>
    </source>
</evidence>
<keyword evidence="1" id="KW-0812">Transmembrane</keyword>
<dbReference type="EMBL" id="CAJOBH010035780">
    <property type="protein sequence ID" value="CAF4301538.1"/>
    <property type="molecule type" value="Genomic_DNA"/>
</dbReference>
<dbReference type="Proteomes" id="UP000681967">
    <property type="component" value="Unassembled WGS sequence"/>
</dbReference>
<feature type="non-terminal residue" evidence="2">
    <location>
        <position position="1"/>
    </location>
</feature>
<accession>A0A8S2TQM0</accession>
<keyword evidence="1" id="KW-1133">Transmembrane helix</keyword>
<keyword evidence="1" id="KW-0472">Membrane</keyword>
<feature type="transmembrane region" description="Helical" evidence="1">
    <location>
        <begin position="33"/>
        <end position="53"/>
    </location>
</feature>
<evidence type="ECO:0000313" key="2">
    <source>
        <dbReference type="EMBL" id="CAF4301538.1"/>
    </source>
</evidence>